<accession>A0A4R7SPT3</accession>
<comment type="caution">
    <text evidence="2">The sequence shown here is derived from an EMBL/GenBank/DDBJ whole genome shotgun (WGS) entry which is preliminary data.</text>
</comment>
<feature type="transmembrane region" description="Helical" evidence="1">
    <location>
        <begin position="92"/>
        <end position="111"/>
    </location>
</feature>
<organism evidence="2 3">
    <name type="scientific">Prosthecobacter fusiformis</name>
    <dbReference type="NCBI Taxonomy" id="48464"/>
    <lineage>
        <taxon>Bacteria</taxon>
        <taxon>Pseudomonadati</taxon>
        <taxon>Verrucomicrobiota</taxon>
        <taxon>Verrucomicrobiia</taxon>
        <taxon>Verrucomicrobiales</taxon>
        <taxon>Verrucomicrobiaceae</taxon>
        <taxon>Prosthecobacter</taxon>
    </lineage>
</organism>
<reference evidence="2 3" key="1">
    <citation type="submission" date="2019-03" db="EMBL/GenBank/DDBJ databases">
        <title>Genomic Encyclopedia of Archaeal and Bacterial Type Strains, Phase II (KMG-II): from individual species to whole genera.</title>
        <authorList>
            <person name="Goeker M."/>
        </authorList>
    </citation>
    <scope>NUCLEOTIDE SEQUENCE [LARGE SCALE GENOMIC DNA]</scope>
    <source>
        <strain evidence="2 3">ATCC 25309</strain>
    </source>
</reference>
<dbReference type="RefSeq" id="WP_133792915.1">
    <property type="nucleotide sequence ID" value="NZ_SOCA01000001.1"/>
</dbReference>
<dbReference type="Proteomes" id="UP000295662">
    <property type="component" value="Unassembled WGS sequence"/>
</dbReference>
<dbReference type="OrthoDB" id="292264at2"/>
<evidence type="ECO:0000313" key="2">
    <source>
        <dbReference type="EMBL" id="TDU80924.1"/>
    </source>
</evidence>
<sequence>MQSTSQPPELPAQVKWTQEELNAYLDRPLQTGGKIFPGTEGMMLRDIEQDIMKGGRFIVHHWCFSIIILSFSRTTSTRYFRSWKSGIGRASFYSLVSMTFGWWGFPFGLLYTPLCLWKNARGGTDVTSDLLSQIIGPARAHSVLSKAAPRKADFLHGLLLFVSFALPVGLFFALVVTVALRR</sequence>
<keyword evidence="1" id="KW-0812">Transmembrane</keyword>
<keyword evidence="1" id="KW-0472">Membrane</keyword>
<proteinExistence type="predicted"/>
<name>A0A4R7SPT3_9BACT</name>
<evidence type="ECO:0000256" key="1">
    <source>
        <dbReference type="SAM" id="Phobius"/>
    </source>
</evidence>
<dbReference type="AlphaFoldDB" id="A0A4R7SPT3"/>
<keyword evidence="1" id="KW-1133">Transmembrane helix</keyword>
<keyword evidence="3" id="KW-1185">Reference proteome</keyword>
<protein>
    <submittedName>
        <fullName evidence="2">Uncharacterized protein</fullName>
    </submittedName>
</protein>
<feature type="transmembrane region" description="Helical" evidence="1">
    <location>
        <begin position="51"/>
        <end position="71"/>
    </location>
</feature>
<feature type="transmembrane region" description="Helical" evidence="1">
    <location>
        <begin position="154"/>
        <end position="180"/>
    </location>
</feature>
<evidence type="ECO:0000313" key="3">
    <source>
        <dbReference type="Proteomes" id="UP000295662"/>
    </source>
</evidence>
<dbReference type="EMBL" id="SOCA01000001">
    <property type="protein sequence ID" value="TDU80924.1"/>
    <property type="molecule type" value="Genomic_DNA"/>
</dbReference>
<gene>
    <name evidence="2" type="ORF">EI77_00225</name>
</gene>